<gene>
    <name evidence="1" type="ORF">MCHLO_00903</name>
</gene>
<dbReference type="Gene3D" id="3.30.420.10">
    <property type="entry name" value="Ribonuclease H-like superfamily/Ribonuclease H"/>
    <property type="match status" value="1"/>
</dbReference>
<evidence type="ECO:0000313" key="2">
    <source>
        <dbReference type="Proteomes" id="UP000815677"/>
    </source>
</evidence>
<dbReference type="InterPro" id="IPR036691">
    <property type="entry name" value="Endo/exonu/phosph_ase_sf"/>
</dbReference>
<dbReference type="SUPFAM" id="SSF56219">
    <property type="entry name" value="DNase I-like"/>
    <property type="match status" value="1"/>
</dbReference>
<dbReference type="Proteomes" id="UP000815677">
    <property type="component" value="Unassembled WGS sequence"/>
</dbReference>
<proteinExistence type="predicted"/>
<dbReference type="InterPro" id="IPR012337">
    <property type="entry name" value="RNaseH-like_sf"/>
</dbReference>
<keyword evidence="2" id="KW-1185">Reference proteome</keyword>
<dbReference type="SUPFAM" id="SSF53098">
    <property type="entry name" value="Ribonuclease H-like"/>
    <property type="match status" value="1"/>
</dbReference>
<sequence length="524" mass="58074">MSRPDFRATLSSFDINLLQETHLRPNQHQSVSLMNGYSIISRTRRPNASFAQSWGGVVVIAKASLPLRCRDDLSGPDFLVLQMNNVLIFNIYLAPENSESLEKLEKDPCDTLESLLILARNAGFWIVILGDINARTASVVANILYDPPRASPDPKTSTRGRWWCRLLNYQDMVILNGIPELGPGAAKFTSFQGTRRTVIDYAAVSRELLPKIQAFEIEDKWDGFDHASLGLRIWLDTTGEGGSASLPRPRKRHKVDPILPTETPLDKLLVDALKSADESKKDTKAVYGVVTAESALVKVAAHGHCVDENRITAAAGVATYWGPQAASNTVERVFGAQTRLSAEIHVILIAIREAREVVSLQIFTVSTDAIHQIVYCAAENKRKAWSIPNGDLLRVLAEHIRVRKAPIHFTYIDPQTPNGHLVRAHAEAERACTLPRAKNAPSVAWAVLLPILDKIRDVPKVRADLSEGQVRLKRELPRRDKYPAPHRGRDRQAAIGLGSLRMSVETYVGFVHGIAPGGKYICRE</sequence>
<name>A0ABQ0KWA2_MYCCL</name>
<dbReference type="EMBL" id="DF838718">
    <property type="protein sequence ID" value="GAT43214.1"/>
    <property type="molecule type" value="Genomic_DNA"/>
</dbReference>
<dbReference type="Gene3D" id="3.60.10.10">
    <property type="entry name" value="Endonuclease/exonuclease/phosphatase"/>
    <property type="match status" value="1"/>
</dbReference>
<evidence type="ECO:0008006" key="3">
    <source>
        <dbReference type="Google" id="ProtNLM"/>
    </source>
</evidence>
<organism evidence="1 2">
    <name type="scientific">Mycena chlorophos</name>
    <name type="common">Agaric fungus</name>
    <name type="synonym">Agaricus chlorophos</name>
    <dbReference type="NCBI Taxonomy" id="658473"/>
    <lineage>
        <taxon>Eukaryota</taxon>
        <taxon>Fungi</taxon>
        <taxon>Dikarya</taxon>
        <taxon>Basidiomycota</taxon>
        <taxon>Agaricomycotina</taxon>
        <taxon>Agaricomycetes</taxon>
        <taxon>Agaricomycetidae</taxon>
        <taxon>Agaricales</taxon>
        <taxon>Marasmiineae</taxon>
        <taxon>Mycenaceae</taxon>
        <taxon>Mycena</taxon>
    </lineage>
</organism>
<reference evidence="1" key="1">
    <citation type="submission" date="2014-09" db="EMBL/GenBank/DDBJ databases">
        <title>Genome sequence of the luminous mushroom Mycena chlorophos for searching fungal bioluminescence genes.</title>
        <authorList>
            <person name="Tanaka Y."/>
            <person name="Kasuga D."/>
            <person name="Oba Y."/>
            <person name="Hase S."/>
            <person name="Sato K."/>
            <person name="Oba Y."/>
            <person name="Sakakibara Y."/>
        </authorList>
    </citation>
    <scope>NUCLEOTIDE SEQUENCE</scope>
</reference>
<dbReference type="InterPro" id="IPR036397">
    <property type="entry name" value="RNaseH_sf"/>
</dbReference>
<accession>A0ABQ0KWA2</accession>
<protein>
    <recommendedName>
        <fullName evidence="3">Endonuclease/exonuclease/phosphatase domain-containing protein</fullName>
    </recommendedName>
</protein>
<evidence type="ECO:0000313" key="1">
    <source>
        <dbReference type="EMBL" id="GAT43214.1"/>
    </source>
</evidence>